<evidence type="ECO:0000313" key="3">
    <source>
        <dbReference type="Proteomes" id="UP001218218"/>
    </source>
</evidence>
<name>A0AAD6ZGH4_9AGAR</name>
<organism evidence="2 3">
    <name type="scientific">Mycena albidolilacea</name>
    <dbReference type="NCBI Taxonomy" id="1033008"/>
    <lineage>
        <taxon>Eukaryota</taxon>
        <taxon>Fungi</taxon>
        <taxon>Dikarya</taxon>
        <taxon>Basidiomycota</taxon>
        <taxon>Agaricomycotina</taxon>
        <taxon>Agaricomycetes</taxon>
        <taxon>Agaricomycetidae</taxon>
        <taxon>Agaricales</taxon>
        <taxon>Marasmiineae</taxon>
        <taxon>Mycenaceae</taxon>
        <taxon>Mycena</taxon>
    </lineage>
</organism>
<dbReference type="EMBL" id="JARIHO010000052">
    <property type="protein sequence ID" value="KAJ7321100.1"/>
    <property type="molecule type" value="Genomic_DNA"/>
</dbReference>
<keyword evidence="1" id="KW-0472">Membrane</keyword>
<dbReference type="Proteomes" id="UP001218218">
    <property type="component" value="Unassembled WGS sequence"/>
</dbReference>
<sequence length="123" mass="13129">MSSDASVSKASDLSNIFKSSEDRLPRTSFVASTSSLCPVLLPCVDGWSVSMVHFLPALVTQLIIIVAVCHSKGTYVRKNVSNLSVFCQRACSMDGSPSVLLEGPILSRSLSSAVSWYSFNPGP</sequence>
<proteinExistence type="predicted"/>
<evidence type="ECO:0000256" key="1">
    <source>
        <dbReference type="SAM" id="Phobius"/>
    </source>
</evidence>
<evidence type="ECO:0000313" key="2">
    <source>
        <dbReference type="EMBL" id="KAJ7321100.1"/>
    </source>
</evidence>
<reference evidence="2" key="1">
    <citation type="submission" date="2023-03" db="EMBL/GenBank/DDBJ databases">
        <title>Massive genome expansion in bonnet fungi (Mycena s.s.) driven by repeated elements and novel gene families across ecological guilds.</title>
        <authorList>
            <consortium name="Lawrence Berkeley National Laboratory"/>
            <person name="Harder C.B."/>
            <person name="Miyauchi S."/>
            <person name="Viragh M."/>
            <person name="Kuo A."/>
            <person name="Thoen E."/>
            <person name="Andreopoulos B."/>
            <person name="Lu D."/>
            <person name="Skrede I."/>
            <person name="Drula E."/>
            <person name="Henrissat B."/>
            <person name="Morin E."/>
            <person name="Kohler A."/>
            <person name="Barry K."/>
            <person name="LaButti K."/>
            <person name="Morin E."/>
            <person name="Salamov A."/>
            <person name="Lipzen A."/>
            <person name="Mereny Z."/>
            <person name="Hegedus B."/>
            <person name="Baldrian P."/>
            <person name="Stursova M."/>
            <person name="Weitz H."/>
            <person name="Taylor A."/>
            <person name="Grigoriev I.V."/>
            <person name="Nagy L.G."/>
            <person name="Martin F."/>
            <person name="Kauserud H."/>
        </authorList>
    </citation>
    <scope>NUCLEOTIDE SEQUENCE</scope>
    <source>
        <strain evidence="2">CBHHK002</strain>
    </source>
</reference>
<comment type="caution">
    <text evidence="2">The sequence shown here is derived from an EMBL/GenBank/DDBJ whole genome shotgun (WGS) entry which is preliminary data.</text>
</comment>
<keyword evidence="1" id="KW-0812">Transmembrane</keyword>
<accession>A0AAD6ZGH4</accession>
<gene>
    <name evidence="2" type="ORF">DFH08DRAFT_1086020</name>
</gene>
<protein>
    <submittedName>
        <fullName evidence="2">Uncharacterized protein</fullName>
    </submittedName>
</protein>
<keyword evidence="1" id="KW-1133">Transmembrane helix</keyword>
<feature type="transmembrane region" description="Helical" evidence="1">
    <location>
        <begin position="51"/>
        <end position="69"/>
    </location>
</feature>
<dbReference type="AlphaFoldDB" id="A0AAD6ZGH4"/>
<keyword evidence="3" id="KW-1185">Reference proteome</keyword>